<accession>A0A418YGP7</accession>
<evidence type="ECO:0000256" key="2">
    <source>
        <dbReference type="ARBA" id="ARBA00023002"/>
    </source>
</evidence>
<gene>
    <name evidence="3" type="ORF">D1Z90_07430</name>
</gene>
<name>A0A418YGP7_9GAMM</name>
<dbReference type="AlphaFoldDB" id="A0A418YGP7"/>
<reference evidence="3 4" key="2">
    <citation type="submission" date="2019-01" db="EMBL/GenBank/DDBJ databases">
        <title>Motilimonas pumilus sp. nov., isolated from the gut of sea cucumber (Apostichopus japonicus).</title>
        <authorList>
            <person name="Wang F.-Q."/>
            <person name="Ren L.-H."/>
            <person name="Lin Y.-W."/>
            <person name="Sun G.-H."/>
            <person name="Du Z.-J."/>
            <person name="Zhao J.-X."/>
            <person name="Liu X.-J."/>
            <person name="Liu L.-J."/>
        </authorList>
    </citation>
    <scope>NUCLEOTIDE SEQUENCE [LARGE SCALE GENOMIC DNA]</scope>
    <source>
        <strain evidence="3 4">PLHSC7-2</strain>
    </source>
</reference>
<evidence type="ECO:0000313" key="3">
    <source>
        <dbReference type="EMBL" id="RJG48683.1"/>
    </source>
</evidence>
<dbReference type="InterPro" id="IPR002347">
    <property type="entry name" value="SDR_fam"/>
</dbReference>
<protein>
    <submittedName>
        <fullName evidence="3">SDR family NAD(P)-dependent oxidoreductase</fullName>
    </submittedName>
</protein>
<dbReference type="InterPro" id="IPR036291">
    <property type="entry name" value="NAD(P)-bd_dom_sf"/>
</dbReference>
<dbReference type="SUPFAM" id="SSF51735">
    <property type="entry name" value="NAD(P)-binding Rossmann-fold domains"/>
    <property type="match status" value="1"/>
</dbReference>
<proteinExistence type="inferred from homology"/>
<dbReference type="PRINTS" id="PR00081">
    <property type="entry name" value="GDHRDH"/>
</dbReference>
<keyword evidence="4" id="KW-1185">Reference proteome</keyword>
<dbReference type="PANTHER" id="PTHR24322:SF736">
    <property type="entry name" value="RETINOL DEHYDROGENASE 10"/>
    <property type="match status" value="1"/>
</dbReference>
<dbReference type="PANTHER" id="PTHR24322">
    <property type="entry name" value="PKSB"/>
    <property type="match status" value="1"/>
</dbReference>
<dbReference type="Gene3D" id="3.40.50.720">
    <property type="entry name" value="NAD(P)-binding Rossmann-like Domain"/>
    <property type="match status" value="1"/>
</dbReference>
<dbReference type="RefSeq" id="WP_119910124.1">
    <property type="nucleotide sequence ID" value="NZ_QZCH01000007.1"/>
</dbReference>
<organism evidence="3 4">
    <name type="scientific">Motilimonas pumila</name>
    <dbReference type="NCBI Taxonomy" id="2303987"/>
    <lineage>
        <taxon>Bacteria</taxon>
        <taxon>Pseudomonadati</taxon>
        <taxon>Pseudomonadota</taxon>
        <taxon>Gammaproteobacteria</taxon>
        <taxon>Alteromonadales</taxon>
        <taxon>Alteromonadales genera incertae sedis</taxon>
        <taxon>Motilimonas</taxon>
    </lineage>
</organism>
<dbReference type="OrthoDB" id="9806974at2"/>
<sequence length="217" mass="23894">MNNIKHKTVLVVGGANGGGRSFVEFAAAQGAKHIVIWDLDETGMQHLVQQTARTDCQLHTFRVDVNNPHFVEAALEYVFGKVGGVDVLVNNVRPSTEFLNCKGLGKKMSSALVAPMNITRAVIDNMAHLQQASIINIVSGRNTSCPHADDNYCHSLCPLQLWSQELSAEMQQSLPHIKVQTLLKFHFDASLEKSAIRTFWHQLSAQIKAVSVNPARV</sequence>
<dbReference type="GO" id="GO:0016616">
    <property type="term" value="F:oxidoreductase activity, acting on the CH-OH group of donors, NAD or NADP as acceptor"/>
    <property type="evidence" value="ECO:0007669"/>
    <property type="project" value="TreeGrafter"/>
</dbReference>
<comment type="caution">
    <text evidence="3">The sequence shown here is derived from an EMBL/GenBank/DDBJ whole genome shotgun (WGS) entry which is preliminary data.</text>
</comment>
<dbReference type="Pfam" id="PF00106">
    <property type="entry name" value="adh_short"/>
    <property type="match status" value="1"/>
</dbReference>
<reference evidence="3 4" key="1">
    <citation type="submission" date="2018-09" db="EMBL/GenBank/DDBJ databases">
        <authorList>
            <person name="Wang F."/>
        </authorList>
    </citation>
    <scope>NUCLEOTIDE SEQUENCE [LARGE SCALE GENOMIC DNA]</scope>
    <source>
        <strain evidence="3 4">PLHSC7-2</strain>
    </source>
</reference>
<dbReference type="Proteomes" id="UP000283255">
    <property type="component" value="Unassembled WGS sequence"/>
</dbReference>
<evidence type="ECO:0000256" key="1">
    <source>
        <dbReference type="ARBA" id="ARBA00006484"/>
    </source>
</evidence>
<comment type="similarity">
    <text evidence="1">Belongs to the short-chain dehydrogenases/reductases (SDR) family.</text>
</comment>
<evidence type="ECO:0000313" key="4">
    <source>
        <dbReference type="Proteomes" id="UP000283255"/>
    </source>
</evidence>
<dbReference type="EMBL" id="QZCH01000007">
    <property type="protein sequence ID" value="RJG48683.1"/>
    <property type="molecule type" value="Genomic_DNA"/>
</dbReference>
<keyword evidence="2" id="KW-0560">Oxidoreductase</keyword>